<evidence type="ECO:0000313" key="5">
    <source>
        <dbReference type="EMBL" id="KAF5327733.1"/>
    </source>
</evidence>
<evidence type="ECO:0000256" key="3">
    <source>
        <dbReference type="ARBA" id="ARBA00022691"/>
    </source>
</evidence>
<sequence length="309" mass="35096">MAMMASGKSTYEAPPLDLDPRFYHLDDEEKGFFQQLTGITDDEQLKVHIFRVQAKAYKVTYFAFVKLKIARLPAYRHVQRLLKERKDPIFLDLGCCFGNDIRKAAVDGWPVENLIALDLQKGFWDCGHELFKSPPDTFPVAFVGGDIFDPLILAPRSAFIECPDIEAVNSKPVPPLRELTSLTPLHGKVSVIHASSFFHLFSEKEQLELARRVSSLLLPEPGSVVFGGHVALPNKGIRRDSSRPNWSMSCHSPESWREMWLEVFNNGDGRGKERIKVEAKLVQPPKQGPQGALMKDDDLWFMYWSVTRI</sequence>
<comment type="similarity">
    <text evidence="4">Belongs to the class I-like SAM-binding methyltransferase superfamily.</text>
</comment>
<evidence type="ECO:0000256" key="2">
    <source>
        <dbReference type="ARBA" id="ARBA00022679"/>
    </source>
</evidence>
<proteinExistence type="inferred from homology"/>
<protein>
    <recommendedName>
        <fullName evidence="7">Methyltransferase domain-containing protein</fullName>
    </recommendedName>
</protein>
<organism evidence="5 6">
    <name type="scientific">Psilocybe cf. subviscida</name>
    <dbReference type="NCBI Taxonomy" id="2480587"/>
    <lineage>
        <taxon>Eukaryota</taxon>
        <taxon>Fungi</taxon>
        <taxon>Dikarya</taxon>
        <taxon>Basidiomycota</taxon>
        <taxon>Agaricomycotina</taxon>
        <taxon>Agaricomycetes</taxon>
        <taxon>Agaricomycetidae</taxon>
        <taxon>Agaricales</taxon>
        <taxon>Agaricineae</taxon>
        <taxon>Strophariaceae</taxon>
        <taxon>Psilocybe</taxon>
    </lineage>
</organism>
<comment type="caution">
    <text evidence="5">The sequence shown here is derived from an EMBL/GenBank/DDBJ whole genome shotgun (WGS) entry which is preliminary data.</text>
</comment>
<dbReference type="Proteomes" id="UP000567179">
    <property type="component" value="Unassembled WGS sequence"/>
</dbReference>
<dbReference type="InterPro" id="IPR051654">
    <property type="entry name" value="Meroterpenoid_MTases"/>
</dbReference>
<keyword evidence="3" id="KW-0949">S-adenosyl-L-methionine</keyword>
<dbReference type="GO" id="GO:0016740">
    <property type="term" value="F:transferase activity"/>
    <property type="evidence" value="ECO:0007669"/>
    <property type="project" value="UniProtKB-KW"/>
</dbReference>
<dbReference type="OrthoDB" id="2094832at2759"/>
<accession>A0A8H5F938</accession>
<evidence type="ECO:0000256" key="1">
    <source>
        <dbReference type="ARBA" id="ARBA00005179"/>
    </source>
</evidence>
<evidence type="ECO:0008006" key="7">
    <source>
        <dbReference type="Google" id="ProtNLM"/>
    </source>
</evidence>
<keyword evidence="2" id="KW-0808">Transferase</keyword>
<dbReference type="PANTHER" id="PTHR35897">
    <property type="entry name" value="METHYLTRANSFERASE AUSD"/>
    <property type="match status" value="1"/>
</dbReference>
<dbReference type="EMBL" id="JAACJJ010000014">
    <property type="protein sequence ID" value="KAF5327733.1"/>
    <property type="molecule type" value="Genomic_DNA"/>
</dbReference>
<dbReference type="PANTHER" id="PTHR35897:SF1">
    <property type="entry name" value="METHYLTRANSFERASE AUSD"/>
    <property type="match status" value="1"/>
</dbReference>
<evidence type="ECO:0000313" key="6">
    <source>
        <dbReference type="Proteomes" id="UP000567179"/>
    </source>
</evidence>
<dbReference type="SUPFAM" id="SSF53335">
    <property type="entry name" value="S-adenosyl-L-methionine-dependent methyltransferases"/>
    <property type="match status" value="1"/>
</dbReference>
<dbReference type="InterPro" id="IPR029063">
    <property type="entry name" value="SAM-dependent_MTases_sf"/>
</dbReference>
<gene>
    <name evidence="5" type="ORF">D9619_004537</name>
</gene>
<dbReference type="AlphaFoldDB" id="A0A8H5F938"/>
<comment type="pathway">
    <text evidence="1">Secondary metabolite biosynthesis.</text>
</comment>
<dbReference type="Gene3D" id="3.40.50.150">
    <property type="entry name" value="Vaccinia Virus protein VP39"/>
    <property type="match status" value="1"/>
</dbReference>
<reference evidence="5 6" key="1">
    <citation type="journal article" date="2020" name="ISME J.">
        <title>Uncovering the hidden diversity of litter-decomposition mechanisms in mushroom-forming fungi.</title>
        <authorList>
            <person name="Floudas D."/>
            <person name="Bentzer J."/>
            <person name="Ahren D."/>
            <person name="Johansson T."/>
            <person name="Persson P."/>
            <person name="Tunlid A."/>
        </authorList>
    </citation>
    <scope>NUCLEOTIDE SEQUENCE [LARGE SCALE GENOMIC DNA]</scope>
    <source>
        <strain evidence="5 6">CBS 101986</strain>
    </source>
</reference>
<name>A0A8H5F938_9AGAR</name>
<keyword evidence="6" id="KW-1185">Reference proteome</keyword>
<evidence type="ECO:0000256" key="4">
    <source>
        <dbReference type="ARBA" id="ARBA00038314"/>
    </source>
</evidence>